<protein>
    <submittedName>
        <fullName evidence="1">Uncharacterized protein</fullName>
    </submittedName>
</protein>
<organism evidence="1 2">
    <name type="scientific">Marchantia polymorpha</name>
    <name type="common">Common liverwort</name>
    <name type="synonym">Marchantia aquatica</name>
    <dbReference type="NCBI Taxonomy" id="3197"/>
    <lineage>
        <taxon>Eukaryota</taxon>
        <taxon>Viridiplantae</taxon>
        <taxon>Streptophyta</taxon>
        <taxon>Embryophyta</taxon>
        <taxon>Marchantiophyta</taxon>
        <taxon>Marchantiopsida</taxon>
        <taxon>Marchantiidae</taxon>
        <taxon>Marchantiales</taxon>
        <taxon>Marchantiaceae</taxon>
        <taxon>Marchantia</taxon>
    </lineage>
</organism>
<accession>A0A2R6WFX5</accession>
<dbReference type="Proteomes" id="UP000244005">
    <property type="component" value="Unassembled WGS sequence"/>
</dbReference>
<sequence>MAVSLRYSISLGPIPIKNAAAPGGGASYPPLQHPEQTRAARAVCQKPRVCRTYASSAHACPERLSPPQLHRVDRFGSMRAAVLCGRSTRAGRELPLETGLQMWR</sequence>
<reference evidence="2" key="1">
    <citation type="journal article" date="2017" name="Cell">
        <title>Insights into land plant evolution garnered from the Marchantia polymorpha genome.</title>
        <authorList>
            <person name="Bowman J.L."/>
            <person name="Kohchi T."/>
            <person name="Yamato K.T."/>
            <person name="Jenkins J."/>
            <person name="Shu S."/>
            <person name="Ishizaki K."/>
            <person name="Yamaoka S."/>
            <person name="Nishihama R."/>
            <person name="Nakamura Y."/>
            <person name="Berger F."/>
            <person name="Adam C."/>
            <person name="Aki S.S."/>
            <person name="Althoff F."/>
            <person name="Araki T."/>
            <person name="Arteaga-Vazquez M.A."/>
            <person name="Balasubrmanian S."/>
            <person name="Barry K."/>
            <person name="Bauer D."/>
            <person name="Boehm C.R."/>
            <person name="Briginshaw L."/>
            <person name="Caballero-Perez J."/>
            <person name="Catarino B."/>
            <person name="Chen F."/>
            <person name="Chiyoda S."/>
            <person name="Chovatia M."/>
            <person name="Davies K.M."/>
            <person name="Delmans M."/>
            <person name="Demura T."/>
            <person name="Dierschke T."/>
            <person name="Dolan L."/>
            <person name="Dorantes-Acosta A.E."/>
            <person name="Eklund D.M."/>
            <person name="Florent S.N."/>
            <person name="Flores-Sandoval E."/>
            <person name="Fujiyama A."/>
            <person name="Fukuzawa H."/>
            <person name="Galik B."/>
            <person name="Grimanelli D."/>
            <person name="Grimwood J."/>
            <person name="Grossniklaus U."/>
            <person name="Hamada T."/>
            <person name="Haseloff J."/>
            <person name="Hetherington A.J."/>
            <person name="Higo A."/>
            <person name="Hirakawa Y."/>
            <person name="Hundley H.N."/>
            <person name="Ikeda Y."/>
            <person name="Inoue K."/>
            <person name="Inoue S.I."/>
            <person name="Ishida S."/>
            <person name="Jia Q."/>
            <person name="Kakita M."/>
            <person name="Kanazawa T."/>
            <person name="Kawai Y."/>
            <person name="Kawashima T."/>
            <person name="Kennedy M."/>
            <person name="Kinose K."/>
            <person name="Kinoshita T."/>
            <person name="Kohara Y."/>
            <person name="Koide E."/>
            <person name="Komatsu K."/>
            <person name="Kopischke S."/>
            <person name="Kubo M."/>
            <person name="Kyozuka J."/>
            <person name="Lagercrantz U."/>
            <person name="Lin S.S."/>
            <person name="Lindquist E."/>
            <person name="Lipzen A.M."/>
            <person name="Lu C.W."/>
            <person name="De Luna E."/>
            <person name="Martienssen R.A."/>
            <person name="Minamino N."/>
            <person name="Mizutani M."/>
            <person name="Mizutani M."/>
            <person name="Mochizuki N."/>
            <person name="Monte I."/>
            <person name="Mosher R."/>
            <person name="Nagasaki H."/>
            <person name="Nakagami H."/>
            <person name="Naramoto S."/>
            <person name="Nishitani K."/>
            <person name="Ohtani M."/>
            <person name="Okamoto T."/>
            <person name="Okumura M."/>
            <person name="Phillips J."/>
            <person name="Pollak B."/>
            <person name="Reinders A."/>
            <person name="Rovekamp M."/>
            <person name="Sano R."/>
            <person name="Sawa S."/>
            <person name="Schmid M.W."/>
            <person name="Shirakawa M."/>
            <person name="Solano R."/>
            <person name="Spunde A."/>
            <person name="Suetsugu N."/>
            <person name="Sugano S."/>
            <person name="Sugiyama A."/>
            <person name="Sun R."/>
            <person name="Suzuki Y."/>
            <person name="Takenaka M."/>
            <person name="Takezawa D."/>
            <person name="Tomogane H."/>
            <person name="Tsuzuki M."/>
            <person name="Ueda T."/>
            <person name="Umeda M."/>
            <person name="Ward J.M."/>
            <person name="Watanabe Y."/>
            <person name="Yazaki K."/>
            <person name="Yokoyama R."/>
            <person name="Yoshitake Y."/>
            <person name="Yotsui I."/>
            <person name="Zachgo S."/>
            <person name="Schmutz J."/>
        </authorList>
    </citation>
    <scope>NUCLEOTIDE SEQUENCE [LARGE SCALE GENOMIC DNA]</scope>
    <source>
        <strain evidence="2">Tak-1</strain>
    </source>
</reference>
<keyword evidence="2" id="KW-1185">Reference proteome</keyword>
<dbReference type="EMBL" id="KZ772767">
    <property type="protein sequence ID" value="PTQ32741.1"/>
    <property type="molecule type" value="Genomic_DNA"/>
</dbReference>
<name>A0A2R6WFX5_MARPO</name>
<dbReference type="Gramene" id="Mp5g09550.1">
    <property type="protein sequence ID" value="Mp5g09550.1.cds"/>
    <property type="gene ID" value="Mp5g09550"/>
</dbReference>
<evidence type="ECO:0000313" key="1">
    <source>
        <dbReference type="EMBL" id="PTQ32741.1"/>
    </source>
</evidence>
<evidence type="ECO:0000313" key="2">
    <source>
        <dbReference type="Proteomes" id="UP000244005"/>
    </source>
</evidence>
<gene>
    <name evidence="1" type="ORF">MARPO_0095s0005</name>
</gene>
<dbReference type="AlphaFoldDB" id="A0A2R6WFX5"/>
<proteinExistence type="predicted"/>